<keyword evidence="4 5" id="KW-0472">Membrane</keyword>
<feature type="transmembrane region" description="Helical" evidence="5">
    <location>
        <begin position="529"/>
        <end position="548"/>
    </location>
</feature>
<feature type="transmembrane region" description="Helical" evidence="5">
    <location>
        <begin position="581"/>
        <end position="602"/>
    </location>
</feature>
<evidence type="ECO:0000256" key="3">
    <source>
        <dbReference type="ARBA" id="ARBA00022989"/>
    </source>
</evidence>
<dbReference type="Pfam" id="PF00003">
    <property type="entry name" value="7tm_3"/>
    <property type="match status" value="1"/>
</dbReference>
<evidence type="ECO:0000256" key="1">
    <source>
        <dbReference type="ARBA" id="ARBA00004141"/>
    </source>
</evidence>
<evidence type="ECO:0000256" key="4">
    <source>
        <dbReference type="ARBA" id="ARBA00023136"/>
    </source>
</evidence>
<protein>
    <submittedName>
        <fullName evidence="8">Periplasmic binding protein-like II</fullName>
    </submittedName>
</protein>
<evidence type="ECO:0000313" key="8">
    <source>
        <dbReference type="EMBL" id="ORX84846.1"/>
    </source>
</evidence>
<evidence type="ECO:0000259" key="7">
    <source>
        <dbReference type="Pfam" id="PF00003"/>
    </source>
</evidence>
<feature type="transmembrane region" description="Helical" evidence="5">
    <location>
        <begin position="614"/>
        <end position="639"/>
    </location>
</feature>
<evidence type="ECO:0000256" key="2">
    <source>
        <dbReference type="ARBA" id="ARBA00022692"/>
    </source>
</evidence>
<sequence>MIIRYFIILLLIQLIYLIGFSEEVDINIFAYSVEDGYNYKAYVDGFNQYSRKNNLDIKVELNVMTRNNFTVSFENSYIMVESLLKKKNHKYDIFIYDYTYLKNYSPYLLDLKNLFPKEHIDMYNKQVLSQACEYDGKLLGFPISLCYTAIYANKVLLDKYNKSIPQTWNELIETSKEIIEKEKALNNTDLVGYNGFMYDADNGLCSIYEFIYSCRDSIDSPFPEFTSETTVNALKLLKRIKNEISSDEIFRSDSFFDINLFEGRGIFIRYWFSNILYSLENSPYILAKIPGIKEGISSTAFVSYNIGIVNDIDEIKKPAALKVIEYMTSREFQKSLILKNIIITGISSLYEDYEVCSIIPYCNVFSNVQPIIKPLYKTNDYVAYSEKFTNYFYEYLYNNGTETEESVLKKIDDITRIYYITTDLKETSSGLTILILFSTTLTIMILSLIFLFSKKYQGLFSFIFKPGWIMMIIGMIMILVSGFTYFGPVTILKCNLKFILLSSGLTFIYIPILYKFIINFPEINKYSKWVYNHKLIFFSIFILFDIFIDGLIQIKSYNIKDIIINDGENFQICYPSNVISIINWIMIIYILIIITIISLLIFIEWNAKDPFYDIKFIGSSIFINFISFTIHFILYFTVIENYVLYFKIQEVVIYFITITNYITLYGVKLIYPRLMKENKINEMIKNIRICDSYVKNSYMNVNMTTTNKSNTFAEREENLEEDDISNINISNINKSNKINERPSLSPSKSIYSRILDYHYNGSNNNDPEIKIESTIS</sequence>
<comment type="caution">
    <text evidence="8">The sequence shown here is derived from an EMBL/GenBank/DDBJ whole genome shotgun (WGS) entry which is preliminary data.</text>
</comment>
<name>A0A1Y1XHH1_9FUNG</name>
<feature type="transmembrane region" description="Helical" evidence="5">
    <location>
        <begin position="651"/>
        <end position="671"/>
    </location>
</feature>
<dbReference type="GO" id="GO:0004930">
    <property type="term" value="F:G protein-coupled receptor activity"/>
    <property type="evidence" value="ECO:0007669"/>
    <property type="project" value="InterPro"/>
</dbReference>
<feature type="chain" id="PRO_5010990987" evidence="6">
    <location>
        <begin position="24"/>
        <end position="776"/>
    </location>
</feature>
<dbReference type="InterPro" id="IPR006059">
    <property type="entry name" value="SBP"/>
</dbReference>
<dbReference type="GO" id="GO:0016020">
    <property type="term" value="C:membrane"/>
    <property type="evidence" value="ECO:0007669"/>
    <property type="project" value="UniProtKB-SubCell"/>
</dbReference>
<reference evidence="8 9" key="1">
    <citation type="submission" date="2016-08" db="EMBL/GenBank/DDBJ databases">
        <title>A Parts List for Fungal Cellulosomes Revealed by Comparative Genomics.</title>
        <authorList>
            <consortium name="DOE Joint Genome Institute"/>
            <person name="Haitjema C.H."/>
            <person name="Gilmore S.P."/>
            <person name="Henske J.K."/>
            <person name="Solomon K.V."/>
            <person name="De Groot R."/>
            <person name="Kuo A."/>
            <person name="Mondo S.J."/>
            <person name="Salamov A.A."/>
            <person name="Labutti K."/>
            <person name="Zhao Z."/>
            <person name="Chiniquy J."/>
            <person name="Barry K."/>
            <person name="Brewer H.M."/>
            <person name="Purvine S.O."/>
            <person name="Wright A.T."/>
            <person name="Boxma B."/>
            <person name="Van Alen T."/>
            <person name="Hackstein J.H."/>
            <person name="Baker S.E."/>
            <person name="Grigoriev I.V."/>
            <person name="O'Malley M.A."/>
        </authorList>
    </citation>
    <scope>NUCLEOTIDE SEQUENCE [LARGE SCALE GENOMIC DNA]</scope>
    <source>
        <strain evidence="8 9">S4</strain>
    </source>
</reference>
<keyword evidence="6" id="KW-0732">Signal</keyword>
<evidence type="ECO:0000313" key="9">
    <source>
        <dbReference type="Proteomes" id="UP000193944"/>
    </source>
</evidence>
<dbReference type="OrthoDB" id="2157358at2759"/>
<dbReference type="Pfam" id="PF01547">
    <property type="entry name" value="SBP_bac_1"/>
    <property type="match status" value="1"/>
</dbReference>
<comment type="subcellular location">
    <subcellularLocation>
        <location evidence="1">Membrane</location>
        <topology evidence="1">Multi-pass membrane protein</topology>
    </subcellularLocation>
</comment>
<organism evidence="8 9">
    <name type="scientific">Anaeromyces robustus</name>
    <dbReference type="NCBI Taxonomy" id="1754192"/>
    <lineage>
        <taxon>Eukaryota</taxon>
        <taxon>Fungi</taxon>
        <taxon>Fungi incertae sedis</taxon>
        <taxon>Chytridiomycota</taxon>
        <taxon>Chytridiomycota incertae sedis</taxon>
        <taxon>Neocallimastigomycetes</taxon>
        <taxon>Neocallimastigales</taxon>
        <taxon>Neocallimastigaceae</taxon>
        <taxon>Anaeromyces</taxon>
    </lineage>
</organism>
<evidence type="ECO:0000256" key="6">
    <source>
        <dbReference type="SAM" id="SignalP"/>
    </source>
</evidence>
<reference evidence="8 9" key="2">
    <citation type="submission" date="2016-08" db="EMBL/GenBank/DDBJ databases">
        <title>Pervasive Adenine N6-methylation of Active Genes in Fungi.</title>
        <authorList>
            <consortium name="DOE Joint Genome Institute"/>
            <person name="Mondo S.J."/>
            <person name="Dannebaum R.O."/>
            <person name="Kuo R.C."/>
            <person name="Labutti K."/>
            <person name="Haridas S."/>
            <person name="Kuo A."/>
            <person name="Salamov A."/>
            <person name="Ahrendt S.R."/>
            <person name="Lipzen A."/>
            <person name="Sullivan W."/>
            <person name="Andreopoulos W.B."/>
            <person name="Clum A."/>
            <person name="Lindquist E."/>
            <person name="Daum C."/>
            <person name="Ramamoorthy G.K."/>
            <person name="Gryganskyi A."/>
            <person name="Culley D."/>
            <person name="Magnuson J.K."/>
            <person name="James T.Y."/>
            <person name="O'Malley M.A."/>
            <person name="Stajich J.E."/>
            <person name="Spatafora J.W."/>
            <person name="Visel A."/>
            <person name="Grigoriev I.V."/>
        </authorList>
    </citation>
    <scope>NUCLEOTIDE SEQUENCE [LARGE SCALE GENOMIC DNA]</scope>
    <source>
        <strain evidence="8 9">S4</strain>
    </source>
</reference>
<dbReference type="InterPro" id="IPR050490">
    <property type="entry name" value="Bact_solute-bd_prot1"/>
</dbReference>
<dbReference type="STRING" id="1754192.A0A1Y1XHH1"/>
<keyword evidence="2 5" id="KW-0812">Transmembrane</keyword>
<keyword evidence="3 5" id="KW-1133">Transmembrane helix</keyword>
<dbReference type="AlphaFoldDB" id="A0A1Y1XHH1"/>
<dbReference type="SUPFAM" id="SSF53850">
    <property type="entry name" value="Periplasmic binding protein-like II"/>
    <property type="match status" value="1"/>
</dbReference>
<dbReference type="PANTHER" id="PTHR43649">
    <property type="entry name" value="ARABINOSE-BINDING PROTEIN-RELATED"/>
    <property type="match status" value="1"/>
</dbReference>
<keyword evidence="9" id="KW-1185">Reference proteome</keyword>
<dbReference type="InterPro" id="IPR017978">
    <property type="entry name" value="GPCR_3_C"/>
</dbReference>
<dbReference type="Gene3D" id="3.40.190.10">
    <property type="entry name" value="Periplasmic binding protein-like II"/>
    <property type="match status" value="2"/>
</dbReference>
<dbReference type="EMBL" id="MCFG01000045">
    <property type="protein sequence ID" value="ORX84846.1"/>
    <property type="molecule type" value="Genomic_DNA"/>
</dbReference>
<feature type="signal peptide" evidence="6">
    <location>
        <begin position="1"/>
        <end position="23"/>
    </location>
</feature>
<gene>
    <name evidence="8" type="ORF">BCR32DRAFT_306013</name>
</gene>
<accession>A0A1Y1XHH1</accession>
<proteinExistence type="predicted"/>
<feature type="transmembrane region" description="Helical" evidence="5">
    <location>
        <begin position="431"/>
        <end position="452"/>
    </location>
</feature>
<evidence type="ECO:0000256" key="5">
    <source>
        <dbReference type="SAM" id="Phobius"/>
    </source>
</evidence>
<feature type="transmembrane region" description="Helical" evidence="5">
    <location>
        <begin position="464"/>
        <end position="486"/>
    </location>
</feature>
<dbReference type="Proteomes" id="UP000193944">
    <property type="component" value="Unassembled WGS sequence"/>
</dbReference>
<feature type="transmembrane region" description="Helical" evidence="5">
    <location>
        <begin position="498"/>
        <end position="517"/>
    </location>
</feature>
<feature type="domain" description="G-protein coupled receptors family 3 profile" evidence="7">
    <location>
        <begin position="431"/>
        <end position="664"/>
    </location>
</feature>